<keyword evidence="5" id="KW-0812">Transmembrane</keyword>
<evidence type="ECO:0000256" key="3">
    <source>
        <dbReference type="ARBA" id="ARBA00022448"/>
    </source>
</evidence>
<dbReference type="PANTHER" id="PTHR30026">
    <property type="entry name" value="OUTER MEMBRANE PROTEIN TOLC"/>
    <property type="match status" value="1"/>
</dbReference>
<evidence type="ECO:0000256" key="2">
    <source>
        <dbReference type="ARBA" id="ARBA00007613"/>
    </source>
</evidence>
<evidence type="ECO:0000256" key="5">
    <source>
        <dbReference type="ARBA" id="ARBA00022692"/>
    </source>
</evidence>
<protein>
    <submittedName>
        <fullName evidence="8">TolC family protein</fullName>
    </submittedName>
</protein>
<dbReference type="PANTHER" id="PTHR30026:SF20">
    <property type="entry name" value="OUTER MEMBRANE PROTEIN TOLC"/>
    <property type="match status" value="1"/>
</dbReference>
<evidence type="ECO:0000256" key="1">
    <source>
        <dbReference type="ARBA" id="ARBA00004442"/>
    </source>
</evidence>
<reference evidence="8 9" key="1">
    <citation type="submission" date="2023-05" db="EMBL/GenBank/DDBJ databases">
        <title>Novel species of genus Flectobacillus isolated from stream in China.</title>
        <authorList>
            <person name="Lu H."/>
        </authorList>
    </citation>
    <scope>NUCLEOTIDE SEQUENCE [LARGE SCALE GENOMIC DNA]</scope>
    <source>
        <strain evidence="8 9">DC10W</strain>
    </source>
</reference>
<keyword evidence="6" id="KW-0472">Membrane</keyword>
<dbReference type="Pfam" id="PF02321">
    <property type="entry name" value="OEP"/>
    <property type="match status" value="1"/>
</dbReference>
<dbReference type="Proteomes" id="UP001236569">
    <property type="component" value="Unassembled WGS sequence"/>
</dbReference>
<sequence>MTTYKQPIQGKSFFLGGLLMLAQTSYGQHISHTTSNKVSLNLSEALNRLNENSPYLIQARIQTEVAHEKVKEEKEIQLPDLDFHASYYRMSNMVEYQHADQVVHYQTIPDIYDATVNIKMPLYQGGRIKIGIKQAEKRVEIAQLQEKQVYREKAIEVIQTYLGICKLVALDSLLKETLKEQNERLNLVSAFKKNGTITKEEVLQASLQCSNSTLDILTNERNTKVLLNDLKTLLQIPERDTLLLDTKSALNTNRIELLIDKLQESASNREEVKIKQQATEINELGYQAIKASTKPTLSLFGTFGYNYPNYMLFLFPPHPYLYSLGRIGIDMNFSISHLFKVKTKLAIAKQSIELSQVQEKIQKDAIQDAMYRRYMAWLETQDKIMVIEKAIAQANENYRILKQKYFNQMALHTELMDADTALFRTRYQLLSAKIDAVAKYYDLLYTSGQLN</sequence>
<dbReference type="InterPro" id="IPR051906">
    <property type="entry name" value="TolC-like"/>
</dbReference>
<comment type="subcellular location">
    <subcellularLocation>
        <location evidence="1">Cell outer membrane</location>
    </subcellularLocation>
</comment>
<keyword evidence="3" id="KW-0813">Transport</keyword>
<keyword evidence="7" id="KW-0998">Cell outer membrane</keyword>
<evidence type="ECO:0000256" key="4">
    <source>
        <dbReference type="ARBA" id="ARBA00022452"/>
    </source>
</evidence>
<evidence type="ECO:0000313" key="9">
    <source>
        <dbReference type="Proteomes" id="UP001236569"/>
    </source>
</evidence>
<name>A0ABT6YHC5_9BACT</name>
<evidence type="ECO:0000313" key="8">
    <source>
        <dbReference type="EMBL" id="MDI9862979.1"/>
    </source>
</evidence>
<evidence type="ECO:0000256" key="6">
    <source>
        <dbReference type="ARBA" id="ARBA00023136"/>
    </source>
</evidence>
<organism evidence="8 9">
    <name type="scientific">Flectobacillus longus</name>
    <dbReference type="NCBI Taxonomy" id="2984207"/>
    <lineage>
        <taxon>Bacteria</taxon>
        <taxon>Pseudomonadati</taxon>
        <taxon>Bacteroidota</taxon>
        <taxon>Cytophagia</taxon>
        <taxon>Cytophagales</taxon>
        <taxon>Flectobacillaceae</taxon>
        <taxon>Flectobacillus</taxon>
    </lineage>
</organism>
<accession>A0ABT6YHC5</accession>
<evidence type="ECO:0000256" key="7">
    <source>
        <dbReference type="ARBA" id="ARBA00023237"/>
    </source>
</evidence>
<keyword evidence="9" id="KW-1185">Reference proteome</keyword>
<keyword evidence="4" id="KW-1134">Transmembrane beta strand</keyword>
<proteinExistence type="inferred from homology"/>
<dbReference type="SUPFAM" id="SSF56954">
    <property type="entry name" value="Outer membrane efflux proteins (OEP)"/>
    <property type="match status" value="1"/>
</dbReference>
<dbReference type="EMBL" id="JASHID010000001">
    <property type="protein sequence ID" value="MDI9862979.1"/>
    <property type="molecule type" value="Genomic_DNA"/>
</dbReference>
<dbReference type="RefSeq" id="WP_283368330.1">
    <property type="nucleotide sequence ID" value="NZ_JASHID010000001.1"/>
</dbReference>
<dbReference type="InterPro" id="IPR003423">
    <property type="entry name" value="OMP_efflux"/>
</dbReference>
<comment type="similarity">
    <text evidence="2">Belongs to the outer membrane factor (OMF) (TC 1.B.17) family.</text>
</comment>
<comment type="caution">
    <text evidence="8">The sequence shown here is derived from an EMBL/GenBank/DDBJ whole genome shotgun (WGS) entry which is preliminary data.</text>
</comment>
<dbReference type="Gene3D" id="1.20.1600.10">
    <property type="entry name" value="Outer membrane efflux proteins (OEP)"/>
    <property type="match status" value="1"/>
</dbReference>
<gene>
    <name evidence="8" type="ORF">QM480_01480</name>
</gene>